<accession>A0A8E4ZGI0</accession>
<evidence type="ECO:0000259" key="1">
    <source>
        <dbReference type="Pfam" id="PF03374"/>
    </source>
</evidence>
<keyword evidence="4" id="KW-1185">Reference proteome</keyword>
<reference evidence="3" key="1">
    <citation type="submission" date="2020-07" db="EMBL/GenBank/DDBJ databases">
        <title>Highly diverse flavobacterial phages as mortality factor during North Sea spring blooms.</title>
        <authorList>
            <person name="Bartlau N."/>
            <person name="Wichels A."/>
            <person name="Krohne G."/>
            <person name="Adriaenssens E.M."/>
            <person name="Heins A."/>
            <person name="Fuchs B.M."/>
            <person name="Amann R."/>
            <person name="Moraru C."/>
        </authorList>
    </citation>
    <scope>NUCLEOTIDE SEQUENCE</scope>
</reference>
<dbReference type="Pfam" id="PF08346">
    <property type="entry name" value="AntA"/>
    <property type="match status" value="1"/>
</dbReference>
<organism evidence="3 4">
    <name type="scientific">Tenacibaculum phage Gundel_1</name>
    <dbReference type="NCBI Taxonomy" id="2745672"/>
    <lineage>
        <taxon>Viruses</taxon>
        <taxon>Duplodnaviria</taxon>
        <taxon>Heunggongvirae</taxon>
        <taxon>Uroviricota</taxon>
        <taxon>Caudoviricetes</taxon>
        <taxon>Pachyviridae</taxon>
        <taxon>Gundelvirus</taxon>
        <taxon>Gundelvirus Gundel</taxon>
    </lineage>
</organism>
<protein>
    <submittedName>
        <fullName evidence="3">Antirepressor protein</fullName>
    </submittedName>
</protein>
<dbReference type="GO" id="GO:0003677">
    <property type="term" value="F:DNA binding"/>
    <property type="evidence" value="ECO:0007669"/>
    <property type="project" value="InterPro"/>
</dbReference>
<dbReference type="PANTHER" id="PTHR36180">
    <property type="entry name" value="DNA-BINDING PROTEIN-RELATED-RELATED"/>
    <property type="match status" value="1"/>
</dbReference>
<dbReference type="InterPro" id="IPR005039">
    <property type="entry name" value="Ant_C"/>
</dbReference>
<name>A0A8E4ZGI0_9CAUD</name>
<proteinExistence type="predicted"/>
<evidence type="ECO:0000313" key="4">
    <source>
        <dbReference type="Proteomes" id="UP000693868"/>
    </source>
</evidence>
<evidence type="ECO:0000259" key="2">
    <source>
        <dbReference type="Pfam" id="PF08346"/>
    </source>
</evidence>
<feature type="domain" description="Antirepressor protein C-terminal" evidence="1">
    <location>
        <begin position="132"/>
        <end position="236"/>
    </location>
</feature>
<dbReference type="PANTHER" id="PTHR36180:SF1">
    <property type="entry name" value="ANTA_ANTB ANTIREPRESSOR DOMAIN-CONTAINING PROTEIN"/>
    <property type="match status" value="1"/>
</dbReference>
<dbReference type="EMBL" id="MT732474">
    <property type="protein sequence ID" value="QQV91499.1"/>
    <property type="molecule type" value="Genomic_DNA"/>
</dbReference>
<sequence>MKQLINITDSEKGKAVNARELHTFLESKQDFTTWLKARIYKYDFIEGEDYTFHKVMEGNTKKHEYALSIDCAKEIAMVEGNEKGKQARRYFINCEKQLNKHKLPTTFVEALKLAVKQAEELEHKTLKLNKAEETIKVNEPKVVFANTVMGSTNSILIRQFAKDLCDGKFKIGQNKLFEWFRDNKYINKSNEPYQNYVDQGLFEVITRSIGSGEETFTSKTTKITSKGTVYFTHKIKLNYNAS</sequence>
<dbReference type="Pfam" id="PF03374">
    <property type="entry name" value="ANT"/>
    <property type="match status" value="1"/>
</dbReference>
<evidence type="ECO:0000313" key="3">
    <source>
        <dbReference type="EMBL" id="QQV91499.1"/>
    </source>
</evidence>
<gene>
    <name evidence="3" type="ORF">Gundel1_64</name>
</gene>
<dbReference type="Proteomes" id="UP000693868">
    <property type="component" value="Segment"/>
</dbReference>
<feature type="domain" description="AntA/AntB antirepressor" evidence="2">
    <location>
        <begin position="16"/>
        <end position="79"/>
    </location>
</feature>
<dbReference type="InterPro" id="IPR013557">
    <property type="entry name" value="AntA/B_antirep"/>
</dbReference>